<dbReference type="HOGENOM" id="CLU_1383271_0_0_5"/>
<keyword evidence="2" id="KW-1185">Reference proteome</keyword>
<reference evidence="1 2" key="1">
    <citation type="journal article" date="2004" name="Nature">
        <title>Genome sequence of Silicibacter pomeroyi reveals adaptations to the marine environment.</title>
        <authorList>
            <person name="Moran M.A."/>
            <person name="Buchan A."/>
            <person name="Gonzalez J.M."/>
            <person name="Heidelberg J.F."/>
            <person name="Whitman W.B."/>
            <person name="Kiene R.P."/>
            <person name="Henriksen J.R."/>
            <person name="King G.M."/>
            <person name="Belas R."/>
            <person name="Fuqua C."/>
            <person name="Brinkac L."/>
            <person name="Lewis M."/>
            <person name="Johri S."/>
            <person name="Weaver B."/>
            <person name="Pai G."/>
            <person name="Eisen J.A."/>
            <person name="Rahe E."/>
            <person name="Sheldon W.M."/>
            <person name="Ye W."/>
            <person name="Miller T.R."/>
            <person name="Carlton J."/>
            <person name="Rasko D.A."/>
            <person name="Paulsen I.T."/>
            <person name="Ren Q."/>
            <person name="Daugherty S.C."/>
            <person name="Deboy R.T."/>
            <person name="Dodson R.J."/>
            <person name="Durkin A.S."/>
            <person name="Madupu R."/>
            <person name="Nelson W.C."/>
            <person name="Sullivan S.A."/>
            <person name="Rosovitz M.J."/>
            <person name="Haft D.H."/>
            <person name="Selengut J."/>
            <person name="Ward N."/>
        </authorList>
    </citation>
    <scope>NUCLEOTIDE SEQUENCE [LARGE SCALE GENOMIC DNA]</scope>
    <source>
        <strain evidence="2">ATCC 700808 / DSM 15171 / DSS-3</strain>
    </source>
</reference>
<proteinExistence type="predicted"/>
<protein>
    <submittedName>
        <fullName evidence="1">Uncharacterized protein</fullName>
    </submittedName>
</protein>
<gene>
    <name evidence="1" type="ordered locus">SPO1254</name>
</gene>
<dbReference type="EMBL" id="CP000031">
    <property type="protein sequence ID" value="AAV94546.1"/>
    <property type="molecule type" value="Genomic_DNA"/>
</dbReference>
<accession>Q5LU06</accession>
<evidence type="ECO:0000313" key="1">
    <source>
        <dbReference type="EMBL" id="AAV94546.1"/>
    </source>
</evidence>
<name>Q5LU06_RUEPO</name>
<dbReference type="STRING" id="246200.SPO1254"/>
<dbReference type="AlphaFoldDB" id="Q5LU06"/>
<reference evidence="1 2" key="2">
    <citation type="journal article" date="2014" name="Stand. Genomic Sci.">
        <title>An updated genome annotation for the model marine bacterium Ruegeria pomeroyi DSS-3.</title>
        <authorList>
            <person name="Rivers A.R."/>
            <person name="Smith C.B."/>
            <person name="Moran M.A."/>
        </authorList>
    </citation>
    <scope>GENOME REANNOTATION</scope>
    <source>
        <strain evidence="2">ATCC 700808 / DSM 15171 / DSS-3</strain>
    </source>
</reference>
<dbReference type="PaxDb" id="246200-SPO1254"/>
<evidence type="ECO:0000313" key="2">
    <source>
        <dbReference type="Proteomes" id="UP000001023"/>
    </source>
</evidence>
<dbReference type="Proteomes" id="UP000001023">
    <property type="component" value="Chromosome"/>
</dbReference>
<organism evidence="1 2">
    <name type="scientific">Ruegeria pomeroyi (strain ATCC 700808 / DSM 15171 / DSS-3)</name>
    <name type="common">Silicibacter pomeroyi</name>
    <dbReference type="NCBI Taxonomy" id="246200"/>
    <lineage>
        <taxon>Bacteria</taxon>
        <taxon>Pseudomonadati</taxon>
        <taxon>Pseudomonadota</taxon>
        <taxon>Alphaproteobacteria</taxon>
        <taxon>Rhodobacterales</taxon>
        <taxon>Roseobacteraceae</taxon>
        <taxon>Ruegeria</taxon>
    </lineage>
</organism>
<sequence>MIQPGTNERVHLMGNWQVKLDANKAIEQIDQLASRAWRAFQTPSTAVVVELLNETRYDLRHVCNYRWQGNFMEPTDDLLAGWGRVWGMQSKGLDGCFGAVIYQLWDQGTETDAFLVIGNLIYWDGAMPHYTAEITTKNYENEGKPKTLDLLNDGRSSAWSKDYRDTGGVSLDLKVDIWRQEITSIEENFRIQLTNPS</sequence>
<dbReference type="KEGG" id="sil:SPO1254"/>